<dbReference type="STRING" id="1543381.LF63_0103285"/>
<evidence type="ECO:0000313" key="2">
    <source>
        <dbReference type="EMBL" id="KGI78509.1"/>
    </source>
</evidence>
<dbReference type="Proteomes" id="UP000029708">
    <property type="component" value="Unassembled WGS sequence"/>
</dbReference>
<name>A0A099CXS1_9GAMM</name>
<evidence type="ECO:0008006" key="4">
    <source>
        <dbReference type="Google" id="ProtNLM"/>
    </source>
</evidence>
<evidence type="ECO:0000256" key="1">
    <source>
        <dbReference type="SAM" id="Phobius"/>
    </source>
</evidence>
<accession>A0A099CXS1</accession>
<dbReference type="Gene3D" id="1.10.3730.20">
    <property type="match status" value="1"/>
</dbReference>
<keyword evidence="3" id="KW-1185">Reference proteome</keyword>
<keyword evidence="1" id="KW-0812">Transmembrane</keyword>
<keyword evidence="1" id="KW-1133">Transmembrane helix</keyword>
<evidence type="ECO:0000313" key="3">
    <source>
        <dbReference type="Proteomes" id="UP000029708"/>
    </source>
</evidence>
<dbReference type="EMBL" id="JROI01000008">
    <property type="protein sequence ID" value="KGI78509.1"/>
    <property type="molecule type" value="Genomic_DNA"/>
</dbReference>
<dbReference type="HOGENOM" id="CLU_2143312_0_0_6"/>
<dbReference type="InterPro" id="IPR037185">
    <property type="entry name" value="EmrE-like"/>
</dbReference>
<feature type="transmembrane region" description="Helical" evidence="1">
    <location>
        <begin position="60"/>
        <end position="80"/>
    </location>
</feature>
<organism evidence="2 3">
    <name type="scientific">Oleiagrimonas soli</name>
    <dbReference type="NCBI Taxonomy" id="1543381"/>
    <lineage>
        <taxon>Bacteria</taxon>
        <taxon>Pseudomonadati</taxon>
        <taxon>Pseudomonadota</taxon>
        <taxon>Gammaproteobacteria</taxon>
        <taxon>Lysobacterales</taxon>
        <taxon>Rhodanobacteraceae</taxon>
        <taxon>Oleiagrimonas</taxon>
    </lineage>
</organism>
<comment type="caution">
    <text evidence="2">The sequence shown here is derived from an EMBL/GenBank/DDBJ whole genome shotgun (WGS) entry which is preliminary data.</text>
</comment>
<sequence>MLVMANIAMQLINASIIKYATQLLHVSPVLVALLLSAVIVLSFGRFLVWGAMHKRFPVSVAYPATALFFPCVVVLAYVYGEHVTTAQALGAGLVSLGVILLLRPAVQPEQDT</sequence>
<keyword evidence="1" id="KW-0472">Membrane</keyword>
<proteinExistence type="predicted"/>
<feature type="transmembrane region" description="Helical" evidence="1">
    <location>
        <begin position="86"/>
        <end position="106"/>
    </location>
</feature>
<reference evidence="2 3" key="1">
    <citation type="submission" date="2014-09" db="EMBL/GenBank/DDBJ databases">
        <title>Xanthomonadaceae 3.5X direct submission.</title>
        <authorList>
            <person name="Fang T."/>
            <person name="Wang H."/>
        </authorList>
    </citation>
    <scope>NUCLEOTIDE SEQUENCE [LARGE SCALE GENOMIC DNA]</scope>
    <source>
        <strain evidence="2 3">3.5X</strain>
    </source>
</reference>
<gene>
    <name evidence="2" type="ORF">LF63_0103285</name>
</gene>
<dbReference type="AlphaFoldDB" id="A0A099CXS1"/>
<protein>
    <recommendedName>
        <fullName evidence="4">EamA domain-containing protein</fullName>
    </recommendedName>
</protein>
<feature type="transmembrane region" description="Helical" evidence="1">
    <location>
        <begin position="29"/>
        <end position="48"/>
    </location>
</feature>
<dbReference type="SUPFAM" id="SSF103481">
    <property type="entry name" value="Multidrug resistance efflux transporter EmrE"/>
    <property type="match status" value="1"/>
</dbReference>